<evidence type="ECO:0000256" key="1">
    <source>
        <dbReference type="SAM" id="Phobius"/>
    </source>
</evidence>
<dbReference type="EMBL" id="CP022579">
    <property type="protein sequence ID" value="QEL65715.1"/>
    <property type="molecule type" value="Genomic_DNA"/>
</dbReference>
<name>A0A5C1EAK5_9RHOO</name>
<reference evidence="2 3" key="1">
    <citation type="submission" date="2017-07" db="EMBL/GenBank/DDBJ databases">
        <title>Complete genome sequence of Oryzomicrobium terrae TPP412.</title>
        <authorList>
            <person name="Chiu L.-W."/>
            <person name="Lo K.-J."/>
            <person name="Tsai Y.-M."/>
            <person name="Lin S.-S."/>
            <person name="Kuo C.-H."/>
            <person name="Liu C.-T."/>
        </authorList>
    </citation>
    <scope>NUCLEOTIDE SEQUENCE [LARGE SCALE GENOMIC DNA]</scope>
    <source>
        <strain evidence="2 3">TPP412</strain>
    </source>
</reference>
<sequence length="74" mass="7969">MNDPIYDDTVVAANVANVANVAKAAGKADSRWRWFWAGALVALAVLAVLALAVAFLAYDRPDLLLDFANLRYCG</sequence>
<proteinExistence type="predicted"/>
<feature type="transmembrane region" description="Helical" evidence="1">
    <location>
        <begin position="34"/>
        <end position="58"/>
    </location>
</feature>
<evidence type="ECO:0000313" key="3">
    <source>
        <dbReference type="Proteomes" id="UP000323671"/>
    </source>
</evidence>
<accession>A0A5C1EAK5</accession>
<dbReference type="KEGG" id="otr:OTERR_22390"/>
<dbReference type="RefSeq" id="WP_223115939.1">
    <property type="nucleotide sequence ID" value="NZ_CP022579.1"/>
</dbReference>
<organism evidence="2 3">
    <name type="scientific">Oryzomicrobium terrae</name>
    <dbReference type="NCBI Taxonomy" id="1735038"/>
    <lineage>
        <taxon>Bacteria</taxon>
        <taxon>Pseudomonadati</taxon>
        <taxon>Pseudomonadota</taxon>
        <taxon>Betaproteobacteria</taxon>
        <taxon>Rhodocyclales</taxon>
        <taxon>Rhodocyclaceae</taxon>
        <taxon>Oryzomicrobium</taxon>
    </lineage>
</organism>
<keyword evidence="3" id="KW-1185">Reference proteome</keyword>
<evidence type="ECO:0000313" key="2">
    <source>
        <dbReference type="EMBL" id="QEL65715.1"/>
    </source>
</evidence>
<protein>
    <submittedName>
        <fullName evidence="2">Uncharacterized protein</fullName>
    </submittedName>
</protein>
<dbReference type="Proteomes" id="UP000323671">
    <property type="component" value="Chromosome"/>
</dbReference>
<keyword evidence="1" id="KW-1133">Transmembrane helix</keyword>
<gene>
    <name evidence="2" type="ORF">OTERR_22390</name>
</gene>
<keyword evidence="1" id="KW-0472">Membrane</keyword>
<dbReference type="AlphaFoldDB" id="A0A5C1EAK5"/>
<keyword evidence="1" id="KW-0812">Transmembrane</keyword>